<proteinExistence type="predicted"/>
<keyword evidence="5" id="KW-0408">Iron</keyword>
<dbReference type="AlphaFoldDB" id="A0A5C3KDB4"/>
<evidence type="ECO:0000313" key="8">
    <source>
        <dbReference type="Proteomes" id="UP000307440"/>
    </source>
</evidence>
<evidence type="ECO:0000256" key="3">
    <source>
        <dbReference type="ARBA" id="ARBA00022964"/>
    </source>
</evidence>
<keyword evidence="3" id="KW-0223">Dioxygenase</keyword>
<dbReference type="GO" id="GO:0046872">
    <property type="term" value="F:metal ion binding"/>
    <property type="evidence" value="ECO:0007669"/>
    <property type="project" value="UniProtKB-KW"/>
</dbReference>
<keyword evidence="4" id="KW-0560">Oxidoreductase</keyword>
<evidence type="ECO:0000259" key="6">
    <source>
        <dbReference type="Pfam" id="PF12851"/>
    </source>
</evidence>
<evidence type="ECO:0000256" key="1">
    <source>
        <dbReference type="ARBA" id="ARBA00001954"/>
    </source>
</evidence>
<comment type="cofactor">
    <cofactor evidence="1">
        <name>Fe(2+)</name>
        <dbReference type="ChEBI" id="CHEBI:29033"/>
    </cofactor>
</comment>
<accession>A0A5C3KDB4</accession>
<protein>
    <recommendedName>
        <fullName evidence="6">2OGFeDO JBP1/TET oxygenase domain-containing protein</fullName>
    </recommendedName>
</protein>
<evidence type="ECO:0000313" key="7">
    <source>
        <dbReference type="EMBL" id="TFK17928.1"/>
    </source>
</evidence>
<dbReference type="STRING" id="230819.A0A5C3KDB4"/>
<gene>
    <name evidence="7" type="ORF">FA15DRAFT_604202</name>
</gene>
<evidence type="ECO:0000256" key="4">
    <source>
        <dbReference type="ARBA" id="ARBA00023002"/>
    </source>
</evidence>
<name>A0A5C3KDB4_COPMA</name>
<evidence type="ECO:0000256" key="2">
    <source>
        <dbReference type="ARBA" id="ARBA00022723"/>
    </source>
</evidence>
<dbReference type="EMBL" id="ML210449">
    <property type="protein sequence ID" value="TFK17928.1"/>
    <property type="molecule type" value="Genomic_DNA"/>
</dbReference>
<dbReference type="Gene3D" id="3.60.130.30">
    <property type="match status" value="1"/>
</dbReference>
<feature type="non-terminal residue" evidence="7">
    <location>
        <position position="1"/>
    </location>
</feature>
<dbReference type="Proteomes" id="UP000307440">
    <property type="component" value="Unassembled WGS sequence"/>
</dbReference>
<dbReference type="Pfam" id="PF12851">
    <property type="entry name" value="Tet_JBP"/>
    <property type="match status" value="1"/>
</dbReference>
<dbReference type="OrthoDB" id="3200752at2759"/>
<dbReference type="GO" id="GO:0051213">
    <property type="term" value="F:dioxygenase activity"/>
    <property type="evidence" value="ECO:0007669"/>
    <property type="project" value="UniProtKB-KW"/>
</dbReference>
<sequence length="217" mass="23869">SKNWRDQPDLYRPAQYCKLKPGNSVLSPLKFPMCHGPGKSIPGPSGDVNPPDNGAFNFLEDILEVQSLFAAFLAIVHPELYNHQMALRRTLVEGNVDVHHKSVVEKILSVWASPFMGMAVVSNQETPVRRDMQGGGTYLYDLLASVGSYNGGRLGLSSLGLRFLYNPGCMVLLVGFSLQHGAARVEGDRVCLASFIKTNLSEAIDLTMEYPYLPMPQ</sequence>
<reference evidence="7 8" key="1">
    <citation type="journal article" date="2019" name="Nat. Ecol. Evol.">
        <title>Megaphylogeny resolves global patterns of mushroom evolution.</title>
        <authorList>
            <person name="Varga T."/>
            <person name="Krizsan K."/>
            <person name="Foldi C."/>
            <person name="Dima B."/>
            <person name="Sanchez-Garcia M."/>
            <person name="Sanchez-Ramirez S."/>
            <person name="Szollosi G.J."/>
            <person name="Szarkandi J.G."/>
            <person name="Papp V."/>
            <person name="Albert L."/>
            <person name="Andreopoulos W."/>
            <person name="Angelini C."/>
            <person name="Antonin V."/>
            <person name="Barry K.W."/>
            <person name="Bougher N.L."/>
            <person name="Buchanan P."/>
            <person name="Buyck B."/>
            <person name="Bense V."/>
            <person name="Catcheside P."/>
            <person name="Chovatia M."/>
            <person name="Cooper J."/>
            <person name="Damon W."/>
            <person name="Desjardin D."/>
            <person name="Finy P."/>
            <person name="Geml J."/>
            <person name="Haridas S."/>
            <person name="Hughes K."/>
            <person name="Justo A."/>
            <person name="Karasinski D."/>
            <person name="Kautmanova I."/>
            <person name="Kiss B."/>
            <person name="Kocsube S."/>
            <person name="Kotiranta H."/>
            <person name="LaButti K.M."/>
            <person name="Lechner B.E."/>
            <person name="Liimatainen K."/>
            <person name="Lipzen A."/>
            <person name="Lukacs Z."/>
            <person name="Mihaltcheva S."/>
            <person name="Morgado L.N."/>
            <person name="Niskanen T."/>
            <person name="Noordeloos M.E."/>
            <person name="Ohm R.A."/>
            <person name="Ortiz-Santana B."/>
            <person name="Ovrebo C."/>
            <person name="Racz N."/>
            <person name="Riley R."/>
            <person name="Savchenko A."/>
            <person name="Shiryaev A."/>
            <person name="Soop K."/>
            <person name="Spirin V."/>
            <person name="Szebenyi C."/>
            <person name="Tomsovsky M."/>
            <person name="Tulloss R.E."/>
            <person name="Uehling J."/>
            <person name="Grigoriev I.V."/>
            <person name="Vagvolgyi C."/>
            <person name="Papp T."/>
            <person name="Martin F.M."/>
            <person name="Miettinen O."/>
            <person name="Hibbett D.S."/>
            <person name="Nagy L.G."/>
        </authorList>
    </citation>
    <scope>NUCLEOTIDE SEQUENCE [LARGE SCALE GENOMIC DNA]</scope>
    <source>
        <strain evidence="7 8">CBS 121175</strain>
    </source>
</reference>
<keyword evidence="2" id="KW-0479">Metal-binding</keyword>
<feature type="domain" description="2OGFeDO JBP1/TET oxygenase" evidence="6">
    <location>
        <begin position="57"/>
        <end position="196"/>
    </location>
</feature>
<dbReference type="InterPro" id="IPR024779">
    <property type="entry name" value="2OGFeDO_JBP1/TET_oxygenase_dom"/>
</dbReference>
<organism evidence="7 8">
    <name type="scientific">Coprinopsis marcescibilis</name>
    <name type="common">Agaric fungus</name>
    <name type="synonym">Psathyrella marcescibilis</name>
    <dbReference type="NCBI Taxonomy" id="230819"/>
    <lineage>
        <taxon>Eukaryota</taxon>
        <taxon>Fungi</taxon>
        <taxon>Dikarya</taxon>
        <taxon>Basidiomycota</taxon>
        <taxon>Agaricomycotina</taxon>
        <taxon>Agaricomycetes</taxon>
        <taxon>Agaricomycetidae</taxon>
        <taxon>Agaricales</taxon>
        <taxon>Agaricineae</taxon>
        <taxon>Psathyrellaceae</taxon>
        <taxon>Coprinopsis</taxon>
    </lineage>
</organism>
<keyword evidence="8" id="KW-1185">Reference proteome</keyword>
<evidence type="ECO:0000256" key="5">
    <source>
        <dbReference type="ARBA" id="ARBA00023004"/>
    </source>
</evidence>